<keyword evidence="1" id="KW-0547">Nucleotide-binding</keyword>
<dbReference type="Gene3D" id="3.40.50.300">
    <property type="entry name" value="P-loop containing nucleotide triphosphate hydrolases"/>
    <property type="match status" value="1"/>
</dbReference>
<feature type="domain" description="DEAD-box RNA helicase Q" evidence="6">
    <location>
        <begin position="38"/>
        <end position="66"/>
    </location>
</feature>
<keyword evidence="8" id="KW-1185">Reference proteome</keyword>
<evidence type="ECO:0000313" key="8">
    <source>
        <dbReference type="Proteomes" id="UP000238479"/>
    </source>
</evidence>
<keyword evidence="4" id="KW-0067">ATP-binding</keyword>
<reference evidence="7 8" key="1">
    <citation type="journal article" date="2018" name="Nat. Genet.">
        <title>The Rosa genome provides new insights in the design of modern roses.</title>
        <authorList>
            <person name="Bendahmane M."/>
        </authorList>
    </citation>
    <scope>NUCLEOTIDE SEQUENCE [LARGE SCALE GENOMIC DNA]</scope>
    <source>
        <strain evidence="8">cv. Old Blush</strain>
    </source>
</reference>
<dbReference type="Proteomes" id="UP000238479">
    <property type="component" value="Unassembled WGS sequence"/>
</dbReference>
<evidence type="ECO:0000256" key="4">
    <source>
        <dbReference type="ARBA" id="ARBA00022840"/>
    </source>
</evidence>
<proteinExistence type="predicted"/>
<protein>
    <submittedName>
        <fullName evidence="7">Putative RNA helicase</fullName>
        <ecNumber evidence="7">3.6.4.13</ecNumber>
    </submittedName>
</protein>
<dbReference type="GO" id="GO:0003724">
    <property type="term" value="F:RNA helicase activity"/>
    <property type="evidence" value="ECO:0007669"/>
    <property type="project" value="UniProtKB-EC"/>
</dbReference>
<dbReference type="Gramene" id="PRQ60783">
    <property type="protein sequence ID" value="PRQ60783"/>
    <property type="gene ID" value="RchiOBHm_Chr0c44g0503711"/>
</dbReference>
<dbReference type="InterPro" id="IPR027417">
    <property type="entry name" value="P-loop_NTPase"/>
</dbReference>
<dbReference type="AlphaFoldDB" id="A0A2P6SQ46"/>
<evidence type="ECO:0000259" key="6">
    <source>
        <dbReference type="PROSITE" id="PS51195"/>
    </source>
</evidence>
<organism evidence="7 8">
    <name type="scientific">Rosa chinensis</name>
    <name type="common">China rose</name>
    <dbReference type="NCBI Taxonomy" id="74649"/>
    <lineage>
        <taxon>Eukaryota</taxon>
        <taxon>Viridiplantae</taxon>
        <taxon>Streptophyta</taxon>
        <taxon>Embryophyta</taxon>
        <taxon>Tracheophyta</taxon>
        <taxon>Spermatophyta</taxon>
        <taxon>Magnoliopsida</taxon>
        <taxon>eudicotyledons</taxon>
        <taxon>Gunneridae</taxon>
        <taxon>Pentapetalae</taxon>
        <taxon>rosids</taxon>
        <taxon>fabids</taxon>
        <taxon>Rosales</taxon>
        <taxon>Rosaceae</taxon>
        <taxon>Rosoideae</taxon>
        <taxon>Rosoideae incertae sedis</taxon>
        <taxon>Rosa</taxon>
    </lineage>
</organism>
<keyword evidence="2 7" id="KW-0378">Hydrolase</keyword>
<dbReference type="GO" id="GO:0016787">
    <property type="term" value="F:hydrolase activity"/>
    <property type="evidence" value="ECO:0007669"/>
    <property type="project" value="UniProtKB-KW"/>
</dbReference>
<dbReference type="EC" id="3.6.4.13" evidence="7"/>
<evidence type="ECO:0000256" key="1">
    <source>
        <dbReference type="ARBA" id="ARBA00022741"/>
    </source>
</evidence>
<keyword evidence="3 7" id="KW-0347">Helicase</keyword>
<sequence>MAATATSGASQTIRGVKNTVEEKLKFVTSESEGIEPIMSFDDMCLKEELLRGIYNHGFEKPSAIQQRAIRPIIERRDVIAQAQSGTGKT</sequence>
<evidence type="ECO:0000313" key="7">
    <source>
        <dbReference type="EMBL" id="PRQ60783.1"/>
    </source>
</evidence>
<accession>A0A2P6SQ46</accession>
<dbReference type="STRING" id="74649.A0A2P6SQ46"/>
<name>A0A2P6SQ46_ROSCH</name>
<dbReference type="EMBL" id="PDCK01000037">
    <property type="protein sequence ID" value="PRQ60783.1"/>
    <property type="molecule type" value="Genomic_DNA"/>
</dbReference>
<dbReference type="InterPro" id="IPR014014">
    <property type="entry name" value="RNA_helicase_DEAD_Q_motif"/>
</dbReference>
<evidence type="ECO:0000256" key="3">
    <source>
        <dbReference type="ARBA" id="ARBA00022806"/>
    </source>
</evidence>
<feature type="short sequence motif" description="Q motif" evidence="5">
    <location>
        <begin position="38"/>
        <end position="66"/>
    </location>
</feature>
<evidence type="ECO:0000256" key="2">
    <source>
        <dbReference type="ARBA" id="ARBA00022801"/>
    </source>
</evidence>
<dbReference type="PANTHER" id="PTHR47960">
    <property type="entry name" value="DEAD-BOX ATP-DEPENDENT RNA HELICASE 50"/>
    <property type="match status" value="1"/>
</dbReference>
<comment type="caution">
    <text evidence="7">The sequence shown here is derived from an EMBL/GenBank/DDBJ whole genome shotgun (WGS) entry which is preliminary data.</text>
</comment>
<dbReference type="SUPFAM" id="SSF52540">
    <property type="entry name" value="P-loop containing nucleoside triphosphate hydrolases"/>
    <property type="match status" value="1"/>
</dbReference>
<gene>
    <name evidence="7" type="ORF">RchiOBHm_Chr0c44g0503711</name>
</gene>
<dbReference type="PROSITE" id="PS51195">
    <property type="entry name" value="Q_MOTIF"/>
    <property type="match status" value="1"/>
</dbReference>
<dbReference type="GO" id="GO:0005524">
    <property type="term" value="F:ATP binding"/>
    <property type="evidence" value="ECO:0007669"/>
    <property type="project" value="UniProtKB-KW"/>
</dbReference>
<evidence type="ECO:0000256" key="5">
    <source>
        <dbReference type="PROSITE-ProRule" id="PRU00552"/>
    </source>
</evidence>